<dbReference type="Pfam" id="PF20152">
    <property type="entry name" value="DUF6534"/>
    <property type="match status" value="1"/>
</dbReference>
<accession>A0A4Q9NZV0</accession>
<proteinExistence type="predicted"/>
<feature type="domain" description="DUF6534" evidence="2">
    <location>
        <begin position="174"/>
        <end position="263"/>
    </location>
</feature>
<feature type="transmembrane region" description="Helical" evidence="1">
    <location>
        <begin position="168"/>
        <end position="188"/>
    </location>
</feature>
<protein>
    <recommendedName>
        <fullName evidence="2">DUF6534 domain-containing protein</fullName>
    </recommendedName>
</protein>
<organism evidence="4 5">
    <name type="scientific">Dichomitus squalens</name>
    <dbReference type="NCBI Taxonomy" id="114155"/>
    <lineage>
        <taxon>Eukaryota</taxon>
        <taxon>Fungi</taxon>
        <taxon>Dikarya</taxon>
        <taxon>Basidiomycota</taxon>
        <taxon>Agaricomycotina</taxon>
        <taxon>Agaricomycetes</taxon>
        <taxon>Polyporales</taxon>
        <taxon>Polyporaceae</taxon>
        <taxon>Dichomitus</taxon>
    </lineage>
</organism>
<dbReference type="Proteomes" id="UP000292957">
    <property type="component" value="Unassembled WGS sequence"/>
</dbReference>
<dbReference type="OrthoDB" id="2730829at2759"/>
<evidence type="ECO:0000256" key="1">
    <source>
        <dbReference type="SAM" id="Phobius"/>
    </source>
</evidence>
<dbReference type="PANTHER" id="PTHR40465:SF1">
    <property type="entry name" value="DUF6534 DOMAIN-CONTAINING PROTEIN"/>
    <property type="match status" value="1"/>
</dbReference>
<keyword evidence="5" id="KW-1185">Reference proteome</keyword>
<gene>
    <name evidence="4" type="ORF">BD310DRAFT_929145</name>
    <name evidence="3" type="ORF">BD311DRAFT_747512</name>
</gene>
<evidence type="ECO:0000313" key="3">
    <source>
        <dbReference type="EMBL" id="TBU34307.1"/>
    </source>
</evidence>
<keyword evidence="1" id="KW-0472">Membrane</keyword>
<dbReference type="OMA" id="ACPNNNY"/>
<dbReference type="PANTHER" id="PTHR40465">
    <property type="entry name" value="CHROMOSOME 1, WHOLE GENOME SHOTGUN SEQUENCE"/>
    <property type="match status" value="1"/>
</dbReference>
<sequence length="352" mass="38431">MSSSTLNEPSVPKDTLLLVGPVFLGAVTSWLIFGISIVQLYIYHISFPNDRKGIQFLVYWVFILDIFLTVIAGAMGWHVLCAGWGRQTNLIQPGWTFSAIGAGDGIIATTVQLFYAWRIWVLKKWRVIPGLIIVISLAQLGSTLSIAAGIANLQDISGLLPYFPRTTIWLGGGALADIFIAISMVYVLTTAKKNSHALKSSDRAINRLIRLSVETGIITAASAIIELGFFLGPTTKNTNLHLFFALILGKIYSNTMFTSLNSRLGTQQATTSRAPTDVTSVSITGTHNFRGGSTSVRTGPAPPVVHIASHTEVFADDVYSSDRDDKQTLNDDLEMMERKPRSDIHLQSFSPV</sequence>
<dbReference type="EMBL" id="ML145136">
    <property type="protein sequence ID" value="TBU57483.1"/>
    <property type="molecule type" value="Genomic_DNA"/>
</dbReference>
<feature type="transmembrane region" description="Helical" evidence="1">
    <location>
        <begin position="127"/>
        <end position="148"/>
    </location>
</feature>
<evidence type="ECO:0000313" key="4">
    <source>
        <dbReference type="EMBL" id="TBU57483.1"/>
    </source>
</evidence>
<feature type="transmembrane region" description="Helical" evidence="1">
    <location>
        <begin position="238"/>
        <end position="257"/>
    </location>
</feature>
<name>A0A4Q9NZV0_9APHY</name>
<evidence type="ECO:0000313" key="5">
    <source>
        <dbReference type="Proteomes" id="UP000292082"/>
    </source>
</evidence>
<dbReference type="Proteomes" id="UP000292082">
    <property type="component" value="Unassembled WGS sequence"/>
</dbReference>
<dbReference type="EMBL" id="ML143389">
    <property type="protein sequence ID" value="TBU34307.1"/>
    <property type="molecule type" value="Genomic_DNA"/>
</dbReference>
<keyword evidence="1" id="KW-1133">Transmembrane helix</keyword>
<dbReference type="InterPro" id="IPR045339">
    <property type="entry name" value="DUF6534"/>
</dbReference>
<reference evidence="4 5" key="1">
    <citation type="submission" date="2019-01" db="EMBL/GenBank/DDBJ databases">
        <title>Draft genome sequences of three monokaryotic isolates of the white-rot basidiomycete fungus Dichomitus squalens.</title>
        <authorList>
            <consortium name="DOE Joint Genome Institute"/>
            <person name="Lopez S.C."/>
            <person name="Andreopoulos B."/>
            <person name="Pangilinan J."/>
            <person name="Lipzen A."/>
            <person name="Riley R."/>
            <person name="Ahrendt S."/>
            <person name="Ng V."/>
            <person name="Barry K."/>
            <person name="Daum C."/>
            <person name="Grigoriev I.V."/>
            <person name="Hilden K.S."/>
            <person name="Makela M.R."/>
            <person name="de Vries R.P."/>
        </authorList>
    </citation>
    <scope>NUCLEOTIDE SEQUENCE [LARGE SCALE GENOMIC DNA]</scope>
    <source>
        <strain evidence="4 5">CBS 464.89</strain>
        <strain evidence="3">OM18370.1</strain>
    </source>
</reference>
<dbReference type="STRING" id="114155.A0A4Q9NZV0"/>
<feature type="transmembrane region" description="Helical" evidence="1">
    <location>
        <begin position="56"/>
        <end position="75"/>
    </location>
</feature>
<feature type="transmembrane region" description="Helical" evidence="1">
    <location>
        <begin position="208"/>
        <end position="232"/>
    </location>
</feature>
<keyword evidence="1" id="KW-0812">Transmembrane</keyword>
<feature type="transmembrane region" description="Helical" evidence="1">
    <location>
        <begin position="20"/>
        <end position="44"/>
    </location>
</feature>
<feature type="transmembrane region" description="Helical" evidence="1">
    <location>
        <begin position="95"/>
        <end position="115"/>
    </location>
</feature>
<evidence type="ECO:0000259" key="2">
    <source>
        <dbReference type="Pfam" id="PF20152"/>
    </source>
</evidence>
<dbReference type="AlphaFoldDB" id="A0A4Q9NZV0"/>